<dbReference type="SUPFAM" id="SSF55550">
    <property type="entry name" value="SH2 domain"/>
    <property type="match status" value="1"/>
</dbReference>
<protein>
    <submittedName>
        <fullName evidence="4">Signal-transducing adaptor protein 2 isoform X1</fullName>
    </submittedName>
</protein>
<dbReference type="SUPFAM" id="SSF50729">
    <property type="entry name" value="PH domain-like"/>
    <property type="match status" value="1"/>
</dbReference>
<feature type="region of interest" description="Disordered" evidence="1">
    <location>
        <begin position="392"/>
        <end position="445"/>
    </location>
</feature>
<evidence type="ECO:0000256" key="1">
    <source>
        <dbReference type="SAM" id="MobiDB-lite"/>
    </source>
</evidence>
<gene>
    <name evidence="4" type="primary">STAP2</name>
</gene>
<keyword evidence="3" id="KW-1185">Reference proteome</keyword>
<dbReference type="InterPro" id="IPR039111">
    <property type="entry name" value="STAP1/STAP2"/>
</dbReference>
<reference evidence="4" key="1">
    <citation type="submission" date="2025-08" db="UniProtKB">
        <authorList>
            <consortium name="RefSeq"/>
        </authorList>
    </citation>
    <scope>IDENTIFICATION</scope>
</reference>
<dbReference type="Gene3D" id="2.30.29.30">
    <property type="entry name" value="Pleckstrin-homology domain (PH domain)/Phosphotyrosine-binding domain (PTB)"/>
    <property type="match status" value="1"/>
</dbReference>
<dbReference type="InterPro" id="IPR001849">
    <property type="entry name" value="PH_domain"/>
</dbReference>
<organism evidence="3 4">
    <name type="scientific">Alligator sinensis</name>
    <name type="common">Chinese alligator</name>
    <dbReference type="NCBI Taxonomy" id="38654"/>
    <lineage>
        <taxon>Eukaryota</taxon>
        <taxon>Metazoa</taxon>
        <taxon>Chordata</taxon>
        <taxon>Craniata</taxon>
        <taxon>Vertebrata</taxon>
        <taxon>Euteleostomi</taxon>
        <taxon>Archelosauria</taxon>
        <taxon>Archosauria</taxon>
        <taxon>Crocodylia</taxon>
        <taxon>Alligatoridae</taxon>
        <taxon>Alligatorinae</taxon>
        <taxon>Alligator</taxon>
    </lineage>
</organism>
<dbReference type="InParanoid" id="A0A1U7RGD8"/>
<name>A0A1U7RGD8_ALLSI</name>
<dbReference type="STRING" id="38654.A0A1U7RGD8"/>
<dbReference type="InterPro" id="IPR036860">
    <property type="entry name" value="SH2_dom_sf"/>
</dbReference>
<feature type="domain" description="PH" evidence="2">
    <location>
        <begin position="48"/>
        <end position="149"/>
    </location>
</feature>
<dbReference type="SMART" id="SM00233">
    <property type="entry name" value="PH"/>
    <property type="match status" value="1"/>
</dbReference>
<dbReference type="Pfam" id="PF00169">
    <property type="entry name" value="PH"/>
    <property type="match status" value="1"/>
</dbReference>
<dbReference type="Proteomes" id="UP000189705">
    <property type="component" value="Unplaced"/>
</dbReference>
<dbReference type="RefSeq" id="XP_006017565.2">
    <property type="nucleotide sequence ID" value="XM_006017503.3"/>
</dbReference>
<dbReference type="AlphaFoldDB" id="A0A1U7RGD8"/>
<feature type="compositionally biased region" description="Low complexity" evidence="1">
    <location>
        <begin position="325"/>
        <end position="334"/>
    </location>
</feature>
<dbReference type="GeneID" id="102372942"/>
<evidence type="ECO:0000313" key="3">
    <source>
        <dbReference type="Proteomes" id="UP000189705"/>
    </source>
</evidence>
<sequence length="445" mass="49409">MGGPAAFIPSLPGPVLCGFALRPVSTLGTMAQPPQLPRALKPKQGLPQHYYEGFLEKKGPRDKDYKRYWTGLRGRTLHFYHNTRDVQSVEKIDLDGFKSLTDAGAQSGPWGGEESLGLSLKLQGQEVKLKAENLESREMWKGFILTIMEMKVPSNLTLLPGHLYMMSEALAKEQERRAQLSLSESSALSSLGPMEQEMPECFFKVSRTEAQVLLEKNQDCGNLLLRPGGDGKSVSVTTRQILNGTPLMKHYRVNCLDQDYIIDVEQPYRCSSLADVVNYFVLNTKNTLVPLCLDQDYCKELEFVDTDKENGESVRTAPLPRIPHRAPAPAPKAGAKGGTVMPPQFKNPVAKPLPPVPAPDSVYEDQYEDQTYVNDEEVAEIKQMKASRDSRRCWAPLPSKPSVAPRPWKDGGSFPHPGAVPIGPSAGMSEELRQKLQKRRAILPD</sequence>
<evidence type="ECO:0000313" key="4">
    <source>
        <dbReference type="RefSeq" id="XP_006017565.2"/>
    </source>
</evidence>
<dbReference type="KEGG" id="asn:102372942"/>
<dbReference type="GO" id="GO:0035591">
    <property type="term" value="F:signaling adaptor activity"/>
    <property type="evidence" value="ECO:0007669"/>
    <property type="project" value="InterPro"/>
</dbReference>
<accession>A0A1U7RGD8</accession>
<dbReference type="PANTHER" id="PTHR16186">
    <property type="entry name" value="SIGNAL-TRANSDUCING ADAPTOR PROTEIN-RELATED"/>
    <property type="match status" value="1"/>
</dbReference>
<feature type="region of interest" description="Disordered" evidence="1">
    <location>
        <begin position="312"/>
        <end position="337"/>
    </location>
</feature>
<proteinExistence type="predicted"/>
<feature type="compositionally biased region" description="Basic residues" evidence="1">
    <location>
        <begin position="435"/>
        <end position="445"/>
    </location>
</feature>
<dbReference type="InterPro" id="IPR011993">
    <property type="entry name" value="PH-like_dom_sf"/>
</dbReference>
<dbReference type="CTD" id="55620"/>
<dbReference type="PROSITE" id="PS50003">
    <property type="entry name" value="PH_DOMAIN"/>
    <property type="match status" value="1"/>
</dbReference>
<dbReference type="PANTHER" id="PTHR16186:SF11">
    <property type="entry name" value="SIGNAL-TRANSDUCING ADAPTOR PROTEIN 2"/>
    <property type="match status" value="1"/>
</dbReference>
<dbReference type="Gene3D" id="3.30.505.10">
    <property type="entry name" value="SH2 domain"/>
    <property type="match status" value="1"/>
</dbReference>
<evidence type="ECO:0000259" key="2">
    <source>
        <dbReference type="PROSITE" id="PS50003"/>
    </source>
</evidence>
<dbReference type="eggNOG" id="ENOG502QURW">
    <property type="taxonomic scope" value="Eukaryota"/>
</dbReference>